<accession>A0ABV5MSE2</accession>
<dbReference type="InterPro" id="IPR000182">
    <property type="entry name" value="GNAT_dom"/>
</dbReference>
<dbReference type="PANTHER" id="PTHR43072">
    <property type="entry name" value="N-ACETYLTRANSFERASE"/>
    <property type="match status" value="1"/>
</dbReference>
<evidence type="ECO:0000259" key="1">
    <source>
        <dbReference type="PROSITE" id="PS51186"/>
    </source>
</evidence>
<dbReference type="RefSeq" id="WP_223104048.1">
    <property type="nucleotide sequence ID" value="NZ_CP061913.1"/>
</dbReference>
<dbReference type="Gene3D" id="3.40.630.30">
    <property type="match status" value="1"/>
</dbReference>
<name>A0ABV5MSE2_9ACTN</name>
<keyword evidence="3" id="KW-1185">Reference proteome</keyword>
<dbReference type="PROSITE" id="PS51186">
    <property type="entry name" value="GNAT"/>
    <property type="match status" value="1"/>
</dbReference>
<keyword evidence="2" id="KW-0012">Acyltransferase</keyword>
<dbReference type="EC" id="2.3.-.-" evidence="2"/>
<comment type="caution">
    <text evidence="2">The sequence shown here is derived from an EMBL/GenBank/DDBJ whole genome shotgun (WGS) entry which is preliminary data.</text>
</comment>
<organism evidence="2 3">
    <name type="scientific">Dactylosporangium vinaceum</name>
    <dbReference type="NCBI Taxonomy" id="53362"/>
    <lineage>
        <taxon>Bacteria</taxon>
        <taxon>Bacillati</taxon>
        <taxon>Actinomycetota</taxon>
        <taxon>Actinomycetes</taxon>
        <taxon>Micromonosporales</taxon>
        <taxon>Micromonosporaceae</taxon>
        <taxon>Dactylosporangium</taxon>
    </lineage>
</organism>
<dbReference type="EMBL" id="JBHMCA010000090">
    <property type="protein sequence ID" value="MFB9451735.1"/>
    <property type="molecule type" value="Genomic_DNA"/>
</dbReference>
<dbReference type="PANTHER" id="PTHR43072:SF36">
    <property type="entry name" value="RIBOSOMAL-PROTEIN-ALANINE ACETYLTRANSFERASE"/>
    <property type="match status" value="1"/>
</dbReference>
<dbReference type="Pfam" id="PF00583">
    <property type="entry name" value="Acetyltransf_1"/>
    <property type="match status" value="1"/>
</dbReference>
<evidence type="ECO:0000313" key="2">
    <source>
        <dbReference type="EMBL" id="MFB9451735.1"/>
    </source>
</evidence>
<evidence type="ECO:0000313" key="3">
    <source>
        <dbReference type="Proteomes" id="UP001589608"/>
    </source>
</evidence>
<dbReference type="GO" id="GO:0016746">
    <property type="term" value="F:acyltransferase activity"/>
    <property type="evidence" value="ECO:0007669"/>
    <property type="project" value="UniProtKB-KW"/>
</dbReference>
<proteinExistence type="predicted"/>
<dbReference type="CDD" id="cd04301">
    <property type="entry name" value="NAT_SF"/>
    <property type="match status" value="1"/>
</dbReference>
<sequence length="167" mass="18488">MSRTVRTPVEADHARVLTVLDGWWGGLEGADGTRQRAALLPRLYFQHFTDTSRIVEDDGALVAFLIGFLSPARPDEAYVHFVGVDPARQGQGLGRELYEWFFALARGRGRTVVRAITSAGNAGSHAFHTRMGFVAQPGPRQFEGRPVQPDYDGPGLDRVTFVRHLEV</sequence>
<protein>
    <submittedName>
        <fullName evidence="2">GNAT family N-acetyltransferase</fullName>
        <ecNumber evidence="2">2.3.-.-</ecNumber>
    </submittedName>
</protein>
<dbReference type="PIRSF" id="PIRSF037663">
    <property type="entry name" value="Acetyltransf_GNAT_prd"/>
    <property type="match status" value="1"/>
</dbReference>
<dbReference type="Proteomes" id="UP001589608">
    <property type="component" value="Unassembled WGS sequence"/>
</dbReference>
<dbReference type="SUPFAM" id="SSF55729">
    <property type="entry name" value="Acyl-CoA N-acyltransferases (Nat)"/>
    <property type="match status" value="1"/>
</dbReference>
<dbReference type="InterPro" id="IPR016181">
    <property type="entry name" value="Acyl_CoA_acyltransferase"/>
</dbReference>
<reference evidence="2 3" key="1">
    <citation type="submission" date="2024-09" db="EMBL/GenBank/DDBJ databases">
        <authorList>
            <person name="Sun Q."/>
            <person name="Mori K."/>
        </authorList>
    </citation>
    <scope>NUCLEOTIDE SEQUENCE [LARGE SCALE GENOMIC DNA]</scope>
    <source>
        <strain evidence="2 3">JCM 3307</strain>
    </source>
</reference>
<feature type="domain" description="N-acetyltransferase" evidence="1">
    <location>
        <begin position="3"/>
        <end position="154"/>
    </location>
</feature>
<gene>
    <name evidence="2" type="ORF">ACFFTR_52485</name>
</gene>
<dbReference type="InterPro" id="IPR017255">
    <property type="entry name" value="AcTrfase_GNAT_prd"/>
</dbReference>
<keyword evidence="2" id="KW-0808">Transferase</keyword>